<proteinExistence type="predicted"/>
<dbReference type="RefSeq" id="WP_184371482.1">
    <property type="nucleotide sequence ID" value="NZ_CP099837.1"/>
</dbReference>
<feature type="domain" description="Integrase catalytic" evidence="3">
    <location>
        <begin position="222"/>
        <end position="385"/>
    </location>
</feature>
<dbReference type="SUPFAM" id="SSF46689">
    <property type="entry name" value="Homeodomain-like"/>
    <property type="match status" value="1"/>
</dbReference>
<feature type="region of interest" description="Disordered" evidence="2">
    <location>
        <begin position="193"/>
        <end position="216"/>
    </location>
</feature>
<evidence type="ECO:0000313" key="7">
    <source>
        <dbReference type="Proteomes" id="UP001055940"/>
    </source>
</evidence>
<dbReference type="InterPro" id="IPR001584">
    <property type="entry name" value="Integrase_cat-core"/>
</dbReference>
<dbReference type="EMBL" id="CP099837">
    <property type="protein sequence ID" value="USY17144.1"/>
    <property type="molecule type" value="Genomic_DNA"/>
</dbReference>
<dbReference type="InterPro" id="IPR048020">
    <property type="entry name" value="Transpos_IS3"/>
</dbReference>
<dbReference type="InterPro" id="IPR050900">
    <property type="entry name" value="Transposase_IS3/IS150/IS904"/>
</dbReference>
<gene>
    <name evidence="5" type="ORF">NE857_09190</name>
    <name evidence="6" type="ORF">NE857_12855</name>
    <name evidence="4" type="ORF">NE857_17440</name>
</gene>
<dbReference type="Gene3D" id="3.30.420.10">
    <property type="entry name" value="Ribonuclease H-like superfamily/Ribonuclease H"/>
    <property type="match status" value="1"/>
</dbReference>
<evidence type="ECO:0000313" key="6">
    <source>
        <dbReference type="EMBL" id="USY22416.1"/>
    </source>
</evidence>
<dbReference type="InterPro" id="IPR002514">
    <property type="entry name" value="Transposase_8"/>
</dbReference>
<accession>A0ABY5DFF7</accession>
<sequence>MPKTRPAYPPEYRDQIIALARSGRSPEDLAAEFEPSAQTIRTWINQAKIDSGQAEGTTSDDKAELARLRRENAQLREEREIPAQGHGFLRPGDQSVMFRLIDEEKTRHSVSLMSRLLGVSRQGYYKHHHRIQDGPTAKERSDADLSERIQGHHERSRGTYGSPRLQADLAELDGIRAGRNRITRLMRRQGLVGVHRRTGRKSLTSQDRMATAPPDLVGRDFTAHAPNTKWSADITYVPTDQGWVYLAVVMDLFSRRIVGWAMAPHMRADLVCDALAMAVTARRPGPGLIHHSDKGSQYTSLAFGRRCEEAGIAPSTGRTGSCYDNAVTESFFASLETELIDRTRFATRADAEREVFSYIEGFYNPWRRHSANGQLSPAEYERRHTEVAQDRLAALSQAA</sequence>
<evidence type="ECO:0000256" key="2">
    <source>
        <dbReference type="SAM" id="MobiDB-lite"/>
    </source>
</evidence>
<dbReference type="Pfam" id="PF13333">
    <property type="entry name" value="rve_2"/>
    <property type="match status" value="1"/>
</dbReference>
<dbReference type="InterPro" id="IPR036397">
    <property type="entry name" value="RNaseH_sf"/>
</dbReference>
<dbReference type="Gene3D" id="1.10.10.60">
    <property type="entry name" value="Homeodomain-like"/>
    <property type="match status" value="1"/>
</dbReference>
<dbReference type="Pfam" id="PF13276">
    <property type="entry name" value="HTH_21"/>
    <property type="match status" value="1"/>
</dbReference>
<protein>
    <submittedName>
        <fullName evidence="5">IS3 family transposase</fullName>
    </submittedName>
</protein>
<keyword evidence="7" id="KW-1185">Reference proteome</keyword>
<dbReference type="EMBL" id="CP099837">
    <property type="protein sequence ID" value="USY21755.1"/>
    <property type="molecule type" value="Genomic_DNA"/>
</dbReference>
<dbReference type="SUPFAM" id="SSF53098">
    <property type="entry name" value="Ribonuclease H-like"/>
    <property type="match status" value="1"/>
</dbReference>
<name>A0ABY5DFF7_9ACTN</name>
<comment type="function">
    <text evidence="1">Involved in the transposition of the insertion sequence.</text>
</comment>
<evidence type="ECO:0000259" key="3">
    <source>
        <dbReference type="PROSITE" id="PS50994"/>
    </source>
</evidence>
<organism evidence="5 7">
    <name type="scientific">Nocardiopsis exhalans</name>
    <dbReference type="NCBI Taxonomy" id="163604"/>
    <lineage>
        <taxon>Bacteria</taxon>
        <taxon>Bacillati</taxon>
        <taxon>Actinomycetota</taxon>
        <taxon>Actinomycetes</taxon>
        <taxon>Streptosporangiales</taxon>
        <taxon>Nocardiopsidaceae</taxon>
        <taxon>Nocardiopsis</taxon>
    </lineage>
</organism>
<dbReference type="PROSITE" id="PS50994">
    <property type="entry name" value="INTEGRASE"/>
    <property type="match status" value="1"/>
</dbReference>
<dbReference type="InterPro" id="IPR009057">
    <property type="entry name" value="Homeodomain-like_sf"/>
</dbReference>
<dbReference type="NCBIfam" id="NF033516">
    <property type="entry name" value="transpos_IS3"/>
    <property type="match status" value="1"/>
</dbReference>
<evidence type="ECO:0000256" key="1">
    <source>
        <dbReference type="ARBA" id="ARBA00002286"/>
    </source>
</evidence>
<dbReference type="PANTHER" id="PTHR46889">
    <property type="entry name" value="TRANSPOSASE INSF FOR INSERTION SEQUENCE IS3B-RELATED"/>
    <property type="match status" value="1"/>
</dbReference>
<dbReference type="EMBL" id="CP099837">
    <property type="protein sequence ID" value="USY22416.1"/>
    <property type="molecule type" value="Genomic_DNA"/>
</dbReference>
<feature type="region of interest" description="Disordered" evidence="2">
    <location>
        <begin position="128"/>
        <end position="162"/>
    </location>
</feature>
<evidence type="ECO:0000313" key="4">
    <source>
        <dbReference type="EMBL" id="USY17144.1"/>
    </source>
</evidence>
<dbReference type="InterPro" id="IPR012337">
    <property type="entry name" value="RNaseH-like_sf"/>
</dbReference>
<dbReference type="Pfam" id="PF00665">
    <property type="entry name" value="rve"/>
    <property type="match status" value="1"/>
</dbReference>
<dbReference type="InterPro" id="IPR025948">
    <property type="entry name" value="HTH-like_dom"/>
</dbReference>
<dbReference type="PANTHER" id="PTHR46889:SF4">
    <property type="entry name" value="TRANSPOSASE INSO FOR INSERTION SEQUENCE ELEMENT IS911B-RELATED"/>
    <property type="match status" value="1"/>
</dbReference>
<evidence type="ECO:0000313" key="5">
    <source>
        <dbReference type="EMBL" id="USY21755.1"/>
    </source>
</evidence>
<reference evidence="5" key="1">
    <citation type="submission" date="2022-06" db="EMBL/GenBank/DDBJ databases">
        <authorList>
            <person name="Ping M."/>
        </authorList>
    </citation>
    <scope>NUCLEOTIDE SEQUENCE</scope>
    <source>
        <strain evidence="5">JCM11759T</strain>
    </source>
</reference>
<dbReference type="Pfam" id="PF01527">
    <property type="entry name" value="HTH_Tnp_1"/>
    <property type="match status" value="1"/>
</dbReference>
<dbReference type="Proteomes" id="UP001055940">
    <property type="component" value="Chromosome"/>
</dbReference>
<feature type="compositionally biased region" description="Basic and acidic residues" evidence="2">
    <location>
        <begin position="136"/>
        <end position="157"/>
    </location>
</feature>